<keyword evidence="3" id="KW-1185">Reference proteome</keyword>
<proteinExistence type="predicted"/>
<sequence>MAQTGPNEQLDDPAALGRALRVRRRELKLTQIELAELAGVSVRFLSDLERGKASVHLGMVMAVARTLGLRLVAVIPGADR</sequence>
<feature type="domain" description="HTH cro/C1-type" evidence="1">
    <location>
        <begin position="20"/>
        <end position="74"/>
    </location>
</feature>
<dbReference type="InterPro" id="IPR001387">
    <property type="entry name" value="Cro/C1-type_HTH"/>
</dbReference>
<dbReference type="SMART" id="SM00530">
    <property type="entry name" value="HTH_XRE"/>
    <property type="match status" value="1"/>
</dbReference>
<dbReference type="Gene3D" id="1.10.260.40">
    <property type="entry name" value="lambda repressor-like DNA-binding domains"/>
    <property type="match status" value="1"/>
</dbReference>
<reference evidence="3" key="1">
    <citation type="submission" date="2019-09" db="EMBL/GenBank/DDBJ databases">
        <title>Mumia zhuanghuii sp. nov. isolated from the intestinal contents of plateau pika (Ochotona curzoniae) in the Qinghai-Tibet plateau of China.</title>
        <authorList>
            <person name="Tian Z."/>
        </authorList>
    </citation>
    <scope>NUCLEOTIDE SEQUENCE [LARGE SCALE GENOMIC DNA]</scope>
    <source>
        <strain evidence="3">JCM 30598</strain>
    </source>
</reference>
<accession>A0A5J5J9J0</accession>
<dbReference type="PROSITE" id="PS50943">
    <property type="entry name" value="HTH_CROC1"/>
    <property type="match status" value="1"/>
</dbReference>
<dbReference type="Proteomes" id="UP000325827">
    <property type="component" value="Unassembled WGS sequence"/>
</dbReference>
<organism evidence="2 3">
    <name type="scientific">Microbacterium rhizomatis</name>
    <dbReference type="NCBI Taxonomy" id="1631477"/>
    <lineage>
        <taxon>Bacteria</taxon>
        <taxon>Bacillati</taxon>
        <taxon>Actinomycetota</taxon>
        <taxon>Actinomycetes</taxon>
        <taxon>Micrococcales</taxon>
        <taxon>Microbacteriaceae</taxon>
        <taxon>Microbacterium</taxon>
    </lineage>
</organism>
<evidence type="ECO:0000313" key="2">
    <source>
        <dbReference type="EMBL" id="KAA9111705.1"/>
    </source>
</evidence>
<dbReference type="OrthoDB" id="5521004at2"/>
<evidence type="ECO:0000313" key="3">
    <source>
        <dbReference type="Proteomes" id="UP000325827"/>
    </source>
</evidence>
<dbReference type="Pfam" id="PF01381">
    <property type="entry name" value="HTH_3"/>
    <property type="match status" value="1"/>
</dbReference>
<comment type="caution">
    <text evidence="2">The sequence shown here is derived from an EMBL/GenBank/DDBJ whole genome shotgun (WGS) entry which is preliminary data.</text>
</comment>
<dbReference type="SUPFAM" id="SSF47413">
    <property type="entry name" value="lambda repressor-like DNA-binding domains"/>
    <property type="match status" value="1"/>
</dbReference>
<evidence type="ECO:0000259" key="1">
    <source>
        <dbReference type="PROSITE" id="PS50943"/>
    </source>
</evidence>
<dbReference type="CDD" id="cd00093">
    <property type="entry name" value="HTH_XRE"/>
    <property type="match status" value="1"/>
</dbReference>
<dbReference type="EMBL" id="VYSA01000001">
    <property type="protein sequence ID" value="KAA9111705.1"/>
    <property type="molecule type" value="Genomic_DNA"/>
</dbReference>
<name>A0A5J5J9J0_9MICO</name>
<dbReference type="InterPro" id="IPR010982">
    <property type="entry name" value="Lambda_DNA-bd_dom_sf"/>
</dbReference>
<dbReference type="AlphaFoldDB" id="A0A5J5J9J0"/>
<gene>
    <name evidence="2" type="ORF">F6B43_06395</name>
</gene>
<protein>
    <submittedName>
        <fullName evidence="2">Helix-turn-helix transcriptional regulator</fullName>
    </submittedName>
</protein>
<dbReference type="GO" id="GO:0003677">
    <property type="term" value="F:DNA binding"/>
    <property type="evidence" value="ECO:0007669"/>
    <property type="project" value="InterPro"/>
</dbReference>